<keyword evidence="2" id="KW-1185">Reference proteome</keyword>
<gene>
    <name evidence="1" type="ordered locus">Acin_2444</name>
</gene>
<evidence type="ECO:0000313" key="1">
    <source>
        <dbReference type="EMBL" id="AEQ23636.1"/>
    </source>
</evidence>
<accession>G4Q7W6</accession>
<sequence>MDGGEEKKTVGKATLLDKTLKILIDMPLLRENGTLTEESGKAIIKIEGNHALFLQ</sequence>
<dbReference type="HOGENOM" id="CLU_3021334_0_0_9"/>
<name>G4Q7W6_ACIIR</name>
<dbReference type="EMBL" id="CP003058">
    <property type="protein sequence ID" value="AEQ23636.1"/>
    <property type="molecule type" value="Genomic_DNA"/>
</dbReference>
<dbReference type="KEGG" id="ain:Acin_2444"/>
<proteinExistence type="predicted"/>
<dbReference type="AlphaFoldDB" id="G4Q7W6"/>
<dbReference type="STRING" id="568816.Acin_2444"/>
<dbReference type="Proteomes" id="UP000007093">
    <property type="component" value="Chromosome"/>
</dbReference>
<organism evidence="1 2">
    <name type="scientific">Acidaminococcus intestini (strain RyC-MR95)</name>
    <dbReference type="NCBI Taxonomy" id="568816"/>
    <lineage>
        <taxon>Bacteria</taxon>
        <taxon>Bacillati</taxon>
        <taxon>Bacillota</taxon>
        <taxon>Negativicutes</taxon>
        <taxon>Acidaminococcales</taxon>
        <taxon>Acidaminococcaceae</taxon>
        <taxon>Acidaminococcus</taxon>
    </lineage>
</organism>
<reference evidence="1 2" key="1">
    <citation type="journal article" date="2011" name="J. Bacteriol.">
        <title>Complete genome sequence of Acidaminococcus intestini RYC-MR95, a Gram-negative bacterium from the phylum Firmicutes.</title>
        <authorList>
            <person name="D'Auria G."/>
            <person name="Galan J.C."/>
            <person name="Rodriguez-Alcayna M."/>
            <person name="Moya A."/>
            <person name="Baquero F."/>
            <person name="Latorre A."/>
        </authorList>
    </citation>
    <scope>NUCLEOTIDE SEQUENCE [LARGE SCALE GENOMIC DNA]</scope>
    <source>
        <strain evidence="1 2">RyC-MR95</strain>
    </source>
</reference>
<dbReference type="PATRIC" id="fig|568816.4.peg.2372"/>
<protein>
    <submittedName>
        <fullName evidence="1">Uncharacterized protein</fullName>
    </submittedName>
</protein>
<evidence type="ECO:0000313" key="2">
    <source>
        <dbReference type="Proteomes" id="UP000007093"/>
    </source>
</evidence>
<dbReference type="InParanoid" id="G4Q7W6"/>